<dbReference type="EMBL" id="JAWDJW010004483">
    <property type="protein sequence ID" value="KAK3074884.1"/>
    <property type="molecule type" value="Genomic_DNA"/>
</dbReference>
<gene>
    <name evidence="1" type="ORF">LTS18_014142</name>
</gene>
<sequence>SDDETGSLDGFIVDDDVKTDGEPSARDSKKAKSKKSKSFKSKAKGKGKGKGKEKKSSKTKTLAELKREGMRNKKAKKKYLRRLRRDYLPSAKITKTMELLKDIYDNDPTEKTIIFSQFTSLLDLLEIPIGDQYRCYERYDGSMGATARADAVTNFMTNEECKVMLVSLKAGNAGLNLTRASQVIILDPFWNPYIEDQAVDRAHRIGQQREVKVHRILIKDTVEDRICQLQDKKREMIQTALDENDGKSISRLGLTELKFLFGLGRNPNPR</sequence>
<comment type="caution">
    <text evidence="1">The sequence shown here is derived from an EMBL/GenBank/DDBJ whole genome shotgun (WGS) entry which is preliminary data.</text>
</comment>
<feature type="non-terminal residue" evidence="1">
    <location>
        <position position="1"/>
    </location>
</feature>
<evidence type="ECO:0000313" key="1">
    <source>
        <dbReference type="EMBL" id="KAK3074884.1"/>
    </source>
</evidence>
<reference evidence="1" key="1">
    <citation type="submission" date="2024-09" db="EMBL/GenBank/DDBJ databases">
        <title>Black Yeasts Isolated from many extreme environments.</title>
        <authorList>
            <person name="Coleine C."/>
            <person name="Stajich J.E."/>
            <person name="Selbmann L."/>
        </authorList>
    </citation>
    <scope>NUCLEOTIDE SEQUENCE</scope>
    <source>
        <strain evidence="1">CCFEE 5737</strain>
    </source>
</reference>
<evidence type="ECO:0000313" key="2">
    <source>
        <dbReference type="Proteomes" id="UP001186974"/>
    </source>
</evidence>
<dbReference type="Proteomes" id="UP001186974">
    <property type="component" value="Unassembled WGS sequence"/>
</dbReference>
<accession>A0ACC3DHJ1</accession>
<proteinExistence type="predicted"/>
<keyword evidence="2" id="KW-1185">Reference proteome</keyword>
<protein>
    <submittedName>
        <fullName evidence="1">Uncharacterized protein</fullName>
    </submittedName>
</protein>
<name>A0ACC3DHJ1_9PEZI</name>
<organism evidence="1 2">
    <name type="scientific">Coniosporium uncinatum</name>
    <dbReference type="NCBI Taxonomy" id="93489"/>
    <lineage>
        <taxon>Eukaryota</taxon>
        <taxon>Fungi</taxon>
        <taxon>Dikarya</taxon>
        <taxon>Ascomycota</taxon>
        <taxon>Pezizomycotina</taxon>
        <taxon>Dothideomycetes</taxon>
        <taxon>Dothideomycetes incertae sedis</taxon>
        <taxon>Coniosporium</taxon>
    </lineage>
</organism>